<evidence type="ECO:0000259" key="3">
    <source>
        <dbReference type="Pfam" id="PF00535"/>
    </source>
</evidence>
<gene>
    <name evidence="4" type="ORF">PAL_GLEAN10022481</name>
</gene>
<dbReference type="SUPFAM" id="SSF53448">
    <property type="entry name" value="Nucleotide-diphospho-sugar transferases"/>
    <property type="match status" value="1"/>
</dbReference>
<name>L5JU66_PTEAL</name>
<dbReference type="InParanoid" id="L5JU66"/>
<organism evidence="4 5">
    <name type="scientific">Pteropus alecto</name>
    <name type="common">Black flying fox</name>
    <dbReference type="NCBI Taxonomy" id="9402"/>
    <lineage>
        <taxon>Eukaryota</taxon>
        <taxon>Metazoa</taxon>
        <taxon>Chordata</taxon>
        <taxon>Craniata</taxon>
        <taxon>Vertebrata</taxon>
        <taxon>Euteleostomi</taxon>
        <taxon>Mammalia</taxon>
        <taxon>Eutheria</taxon>
        <taxon>Laurasiatheria</taxon>
        <taxon>Chiroptera</taxon>
        <taxon>Yinpterochiroptera</taxon>
        <taxon>Pteropodoidea</taxon>
        <taxon>Pteropodidae</taxon>
        <taxon>Pteropodinae</taxon>
        <taxon>Pteropus</taxon>
    </lineage>
</organism>
<dbReference type="PANTHER" id="PTHR11675:SF50">
    <property type="entry name" value="POLYPEPTIDE N-ACETYLGALACTOSAMINYLTRANSFERASE 8-RELATED"/>
    <property type="match status" value="1"/>
</dbReference>
<dbReference type="GO" id="GO:0004653">
    <property type="term" value="F:polypeptide N-acetylgalactosaminyltransferase activity"/>
    <property type="evidence" value="ECO:0007669"/>
    <property type="project" value="TreeGrafter"/>
</dbReference>
<dbReference type="Proteomes" id="UP000010552">
    <property type="component" value="Unassembled WGS sequence"/>
</dbReference>
<evidence type="ECO:0000256" key="1">
    <source>
        <dbReference type="ARBA" id="ARBA00023157"/>
    </source>
</evidence>
<dbReference type="GO" id="GO:0005794">
    <property type="term" value="C:Golgi apparatus"/>
    <property type="evidence" value="ECO:0007669"/>
    <property type="project" value="TreeGrafter"/>
</dbReference>
<reference evidence="5" key="1">
    <citation type="journal article" date="2013" name="Science">
        <title>Comparative analysis of bat genomes provides insight into the evolution of flight and immunity.</title>
        <authorList>
            <person name="Zhang G."/>
            <person name="Cowled C."/>
            <person name="Shi Z."/>
            <person name="Huang Z."/>
            <person name="Bishop-Lilly K.A."/>
            <person name="Fang X."/>
            <person name="Wynne J.W."/>
            <person name="Xiong Z."/>
            <person name="Baker M.L."/>
            <person name="Zhao W."/>
            <person name="Tachedjian M."/>
            <person name="Zhu Y."/>
            <person name="Zhou P."/>
            <person name="Jiang X."/>
            <person name="Ng J."/>
            <person name="Yang L."/>
            <person name="Wu L."/>
            <person name="Xiao J."/>
            <person name="Feng Y."/>
            <person name="Chen Y."/>
            <person name="Sun X."/>
            <person name="Zhang Y."/>
            <person name="Marsh G.A."/>
            <person name="Crameri G."/>
            <person name="Broder C.C."/>
            <person name="Frey K.G."/>
            <person name="Wang L.F."/>
            <person name="Wang J."/>
        </authorList>
    </citation>
    <scope>NUCLEOTIDE SEQUENCE [LARGE SCALE GENOMIC DNA]</scope>
</reference>
<keyword evidence="4" id="KW-0808">Transferase</keyword>
<feature type="region of interest" description="Disordered" evidence="2">
    <location>
        <begin position="1"/>
        <end position="36"/>
    </location>
</feature>
<dbReference type="EMBL" id="KB031122">
    <property type="protein sequence ID" value="ELK02572.1"/>
    <property type="molecule type" value="Genomic_DNA"/>
</dbReference>
<dbReference type="Pfam" id="PF00535">
    <property type="entry name" value="Glycos_transf_2"/>
    <property type="match status" value="1"/>
</dbReference>
<dbReference type="InterPro" id="IPR001173">
    <property type="entry name" value="Glyco_trans_2-like"/>
</dbReference>
<protein>
    <submittedName>
        <fullName evidence="4">Putative polypeptide N-acetylgalactosaminyltransferase 8</fullName>
    </submittedName>
</protein>
<dbReference type="PANTHER" id="PTHR11675">
    <property type="entry name" value="N-ACETYLGALACTOSAMINYLTRANSFERASE"/>
    <property type="match status" value="1"/>
</dbReference>
<dbReference type="Gene3D" id="3.90.550.10">
    <property type="entry name" value="Spore Coat Polysaccharide Biosynthesis Protein SpsA, Chain A"/>
    <property type="match status" value="1"/>
</dbReference>
<dbReference type="AlphaFoldDB" id="L5JU66"/>
<feature type="compositionally biased region" description="Basic and acidic residues" evidence="2">
    <location>
        <begin position="18"/>
        <end position="34"/>
    </location>
</feature>
<sequence>MKLAMRQQENVDNTPGRVEAKASETDNHKCREKLSPNSPLFKHWGEDLSETQQKKAQDLFWKFSYNVYLSNQLPLNRPIPDTQDSSVILIFMNEALSIIQGAITSIINRTPSRFLKEVTLVDDFSSNVQHTKRKGLAQARNTGREVATADMVAILDTHVEVNAGWAEPILAQIQEDHTVIVPLVFDNIHFDTFELGMAAWRENRGLALLPDCSPNHKPYALDLPHALKRNALSVAEI</sequence>
<evidence type="ECO:0000313" key="4">
    <source>
        <dbReference type="EMBL" id="ELK02572.1"/>
    </source>
</evidence>
<dbReference type="GO" id="GO:0006493">
    <property type="term" value="P:protein O-linked glycosylation"/>
    <property type="evidence" value="ECO:0007669"/>
    <property type="project" value="TreeGrafter"/>
</dbReference>
<keyword evidence="5" id="KW-1185">Reference proteome</keyword>
<evidence type="ECO:0000313" key="5">
    <source>
        <dbReference type="Proteomes" id="UP000010552"/>
    </source>
</evidence>
<feature type="domain" description="Glycosyltransferase 2-like" evidence="3">
    <location>
        <begin position="129"/>
        <end position="197"/>
    </location>
</feature>
<dbReference type="STRING" id="9402.L5JU66"/>
<evidence type="ECO:0000256" key="2">
    <source>
        <dbReference type="SAM" id="MobiDB-lite"/>
    </source>
</evidence>
<accession>L5JU66</accession>
<keyword evidence="1" id="KW-1015">Disulfide bond</keyword>
<dbReference type="InterPro" id="IPR029044">
    <property type="entry name" value="Nucleotide-diphossugar_trans"/>
</dbReference>
<proteinExistence type="predicted"/>